<dbReference type="PANTHER" id="PTHR24276:SF98">
    <property type="entry name" value="FI18310P1-RELATED"/>
    <property type="match status" value="1"/>
</dbReference>
<dbReference type="InterPro" id="IPR018114">
    <property type="entry name" value="TRYPSIN_HIS"/>
</dbReference>
<dbReference type="PANTHER" id="PTHR24276">
    <property type="entry name" value="POLYSERASE-RELATED"/>
    <property type="match status" value="1"/>
</dbReference>
<dbReference type="SUPFAM" id="SSF50494">
    <property type="entry name" value="Trypsin-like serine proteases"/>
    <property type="match status" value="1"/>
</dbReference>
<evidence type="ECO:0000259" key="5">
    <source>
        <dbReference type="Pfam" id="PF00089"/>
    </source>
</evidence>
<dbReference type="GeneID" id="106118501"/>
<proteinExistence type="predicted"/>
<dbReference type="KEGG" id="pxu:106118501"/>
<dbReference type="Gene3D" id="2.40.10.10">
    <property type="entry name" value="Trypsin-like serine proteases"/>
    <property type="match status" value="1"/>
</dbReference>
<dbReference type="AlphaFoldDB" id="A0AAJ6ZAP1"/>
<dbReference type="InterPro" id="IPR050430">
    <property type="entry name" value="Peptidase_S1"/>
</dbReference>
<accession>A0AAJ6ZAP1</accession>
<dbReference type="GO" id="GO:0006508">
    <property type="term" value="P:proteolysis"/>
    <property type="evidence" value="ECO:0007669"/>
    <property type="project" value="UniProtKB-KW"/>
</dbReference>
<dbReference type="Proteomes" id="UP000694872">
    <property type="component" value="Unplaced"/>
</dbReference>
<name>A0AAJ6ZAP1_PAPXU</name>
<feature type="domain" description="Peptidase S1" evidence="5">
    <location>
        <begin position="73"/>
        <end position="116"/>
    </location>
</feature>
<sequence>MAPKLLIPFSIEKEIIKLKPIIVRDLSDINSSSPEDILQLSESSDTMYKLLFLTIFGLVVASPITKEKEDVRIVGGEDIDITGAPYQVSIVYAGRHSCGGSIIADDLVLTAAHCVTS</sequence>
<keyword evidence="4" id="KW-1015">Disulfide bond</keyword>
<evidence type="ECO:0000256" key="3">
    <source>
        <dbReference type="ARBA" id="ARBA00022825"/>
    </source>
</evidence>
<dbReference type="PROSITE" id="PS00134">
    <property type="entry name" value="TRYPSIN_HIS"/>
    <property type="match status" value="1"/>
</dbReference>
<dbReference type="InterPro" id="IPR001254">
    <property type="entry name" value="Trypsin_dom"/>
</dbReference>
<gene>
    <name evidence="6" type="primary">LOC106118501</name>
</gene>
<reference evidence="6" key="1">
    <citation type="submission" date="2025-08" db="UniProtKB">
        <authorList>
            <consortium name="RefSeq"/>
        </authorList>
    </citation>
    <scope>IDENTIFICATION</scope>
</reference>
<evidence type="ECO:0000256" key="2">
    <source>
        <dbReference type="ARBA" id="ARBA00022801"/>
    </source>
</evidence>
<dbReference type="GO" id="GO:0004252">
    <property type="term" value="F:serine-type endopeptidase activity"/>
    <property type="evidence" value="ECO:0007669"/>
    <property type="project" value="InterPro"/>
</dbReference>
<dbReference type="Pfam" id="PF00089">
    <property type="entry name" value="Trypsin"/>
    <property type="match status" value="1"/>
</dbReference>
<evidence type="ECO:0000256" key="1">
    <source>
        <dbReference type="ARBA" id="ARBA00022670"/>
    </source>
</evidence>
<organism evidence="6">
    <name type="scientific">Papilio xuthus</name>
    <name type="common">Asian swallowtail butterfly</name>
    <dbReference type="NCBI Taxonomy" id="66420"/>
    <lineage>
        <taxon>Eukaryota</taxon>
        <taxon>Metazoa</taxon>
        <taxon>Ecdysozoa</taxon>
        <taxon>Arthropoda</taxon>
        <taxon>Hexapoda</taxon>
        <taxon>Insecta</taxon>
        <taxon>Pterygota</taxon>
        <taxon>Neoptera</taxon>
        <taxon>Endopterygota</taxon>
        <taxon>Lepidoptera</taxon>
        <taxon>Glossata</taxon>
        <taxon>Ditrysia</taxon>
        <taxon>Papilionoidea</taxon>
        <taxon>Papilionidae</taxon>
        <taxon>Papilioninae</taxon>
        <taxon>Papilio</taxon>
    </lineage>
</organism>
<keyword evidence="3" id="KW-0720">Serine protease</keyword>
<evidence type="ECO:0000313" key="6">
    <source>
        <dbReference type="RefSeq" id="XP_013168614.1"/>
    </source>
</evidence>
<keyword evidence="1" id="KW-0645">Protease</keyword>
<dbReference type="RefSeq" id="XP_013168614.1">
    <property type="nucleotide sequence ID" value="XM_013313160.1"/>
</dbReference>
<dbReference type="InterPro" id="IPR043504">
    <property type="entry name" value="Peptidase_S1_PA_chymotrypsin"/>
</dbReference>
<protein>
    <submittedName>
        <fullName evidence="6">Vitellin-degrading protease-like</fullName>
    </submittedName>
</protein>
<dbReference type="InterPro" id="IPR009003">
    <property type="entry name" value="Peptidase_S1_PA"/>
</dbReference>
<keyword evidence="2" id="KW-0378">Hydrolase</keyword>
<evidence type="ECO:0000256" key="4">
    <source>
        <dbReference type="ARBA" id="ARBA00023157"/>
    </source>
</evidence>